<dbReference type="Gene3D" id="3.30.450.20">
    <property type="entry name" value="PAS domain"/>
    <property type="match status" value="2"/>
</dbReference>
<evidence type="ECO:0000259" key="2">
    <source>
        <dbReference type="PROSITE" id="PS50112"/>
    </source>
</evidence>
<name>A0ABD1IN41_9TELE</name>
<feature type="compositionally biased region" description="Low complexity" evidence="1">
    <location>
        <begin position="502"/>
        <end position="513"/>
    </location>
</feature>
<organism evidence="3 4">
    <name type="scientific">Coilia grayii</name>
    <name type="common">Gray's grenadier anchovy</name>
    <dbReference type="NCBI Taxonomy" id="363190"/>
    <lineage>
        <taxon>Eukaryota</taxon>
        <taxon>Metazoa</taxon>
        <taxon>Chordata</taxon>
        <taxon>Craniata</taxon>
        <taxon>Vertebrata</taxon>
        <taxon>Euteleostomi</taxon>
        <taxon>Actinopterygii</taxon>
        <taxon>Neopterygii</taxon>
        <taxon>Teleostei</taxon>
        <taxon>Clupei</taxon>
        <taxon>Clupeiformes</taxon>
        <taxon>Clupeoidei</taxon>
        <taxon>Engraulidae</taxon>
        <taxon>Coilinae</taxon>
        <taxon>Coilia</taxon>
    </lineage>
</organism>
<dbReference type="InterPro" id="IPR000014">
    <property type="entry name" value="PAS"/>
</dbReference>
<feature type="compositionally biased region" description="Gly residues" evidence="1">
    <location>
        <begin position="342"/>
        <end position="351"/>
    </location>
</feature>
<dbReference type="Proteomes" id="UP001591681">
    <property type="component" value="Unassembled WGS sequence"/>
</dbReference>
<sequence>MEVCEVIEKFKELIEVDGVARCNALVHFMKDVELWEFLQRLDGFFFVVNMEGIIVFVSENVTQYLRYHQEELMSTSVYSILHVGDHTEFIRNLLPKSLVNGAPWQSENPRRNSHTFNCRMLVNPHSEPEDEQPEQEAQQKYETMQCFAVSEPKSIKEEGEDFQSYLICVARRVPMKERPMLPTHESFTTRQDLQGKITSLDTSSLRASMKPGWEDLVRRCIQRFHLQNDGEMSFAKRHQQEVIRHGQAFSPIYRFSLADGTIVSAHTKSKLVRSPTTNEPQLYMSLHILQREQPVCGMGQETAAGQGMGKALNQVPTMATQGAQGQDTTISSNSSSSSSSGGFSGQGGGAKELGASMGPSPGYRFSCPGPAGGAGQGGTYGPLKMNSPSQSSPSMMSPRQRGSPGAAGSPRLPPPQFSPAASSAGGGPAVGVACTLLRPATATPAARSTPCRPSASATGSAMGSVWVRAGWALPTARPWARPPPAPSARTCSARWPPVWGERGPTGSGRTSSRTRARPWTPAAPRGTSRRTGPTPRRRRTPPAWGRLGATRLGTPRGASTTARATPSCCSC</sequence>
<dbReference type="PROSITE" id="PS50112">
    <property type="entry name" value="PAS"/>
    <property type="match status" value="1"/>
</dbReference>
<dbReference type="CDD" id="cd00130">
    <property type="entry name" value="PAS"/>
    <property type="match status" value="1"/>
</dbReference>
<dbReference type="EMBL" id="JBHFQA010000354">
    <property type="protein sequence ID" value="KAL2076427.1"/>
    <property type="molecule type" value="Genomic_DNA"/>
</dbReference>
<feature type="compositionally biased region" description="Gly residues" evidence="1">
    <location>
        <begin position="370"/>
        <end position="380"/>
    </location>
</feature>
<evidence type="ECO:0000313" key="3">
    <source>
        <dbReference type="EMBL" id="KAL2076427.1"/>
    </source>
</evidence>
<dbReference type="PANTHER" id="PTHR10684">
    <property type="entry name" value="NUCLEAR RECEPTOR COACTIVATOR"/>
    <property type="match status" value="1"/>
</dbReference>
<feature type="region of interest" description="Disordered" evidence="1">
    <location>
        <begin position="442"/>
        <end position="461"/>
    </location>
</feature>
<feature type="compositionally biased region" description="Low complexity" evidence="1">
    <location>
        <begin position="331"/>
        <end position="341"/>
    </location>
</feature>
<evidence type="ECO:0000313" key="4">
    <source>
        <dbReference type="Proteomes" id="UP001591681"/>
    </source>
</evidence>
<proteinExistence type="predicted"/>
<feature type="domain" description="PAS" evidence="2">
    <location>
        <begin position="30"/>
        <end position="101"/>
    </location>
</feature>
<dbReference type="AlphaFoldDB" id="A0ABD1IN41"/>
<feature type="region of interest" description="Disordered" evidence="1">
    <location>
        <begin position="480"/>
        <end position="571"/>
    </location>
</feature>
<dbReference type="SUPFAM" id="SSF55785">
    <property type="entry name" value="PYP-like sensor domain (PAS domain)"/>
    <property type="match status" value="2"/>
</dbReference>
<dbReference type="FunFam" id="3.30.450.20:FF:000008">
    <property type="entry name" value="Nuclear receptor coactivator"/>
    <property type="match status" value="1"/>
</dbReference>
<dbReference type="Pfam" id="PF14598">
    <property type="entry name" value="PAS_11"/>
    <property type="match status" value="1"/>
</dbReference>
<dbReference type="SMART" id="SM00091">
    <property type="entry name" value="PAS"/>
    <property type="match status" value="1"/>
</dbReference>
<protein>
    <recommendedName>
        <fullName evidence="2">PAS domain-containing protein</fullName>
    </recommendedName>
</protein>
<comment type="caution">
    <text evidence="3">The sequence shown here is derived from an EMBL/GenBank/DDBJ whole genome shotgun (WGS) entry which is preliminary data.</text>
</comment>
<dbReference type="FunFam" id="3.30.450.20:FF:000007">
    <property type="entry name" value="Nuclear receptor coactivator"/>
    <property type="match status" value="1"/>
</dbReference>
<accession>A0ABD1IN41</accession>
<dbReference type="InterPro" id="IPR017426">
    <property type="entry name" value="Nuclear_rcpt_coactivator"/>
</dbReference>
<keyword evidence="4" id="KW-1185">Reference proteome</keyword>
<gene>
    <name evidence="3" type="ORF">ACEWY4_027976</name>
</gene>
<evidence type="ECO:0000256" key="1">
    <source>
        <dbReference type="SAM" id="MobiDB-lite"/>
    </source>
</evidence>
<feature type="compositionally biased region" description="Low complexity" evidence="1">
    <location>
        <begin position="387"/>
        <end position="404"/>
    </location>
</feature>
<dbReference type="PANTHER" id="PTHR10684:SF2">
    <property type="entry name" value="NUCLEAR RECEPTOR COACTIVATOR 2"/>
    <property type="match status" value="1"/>
</dbReference>
<dbReference type="InterPro" id="IPR035965">
    <property type="entry name" value="PAS-like_dom_sf"/>
</dbReference>
<feature type="region of interest" description="Disordered" evidence="1">
    <location>
        <begin position="319"/>
        <end position="427"/>
    </location>
</feature>
<feature type="compositionally biased region" description="Low complexity" evidence="1">
    <location>
        <begin position="524"/>
        <end position="534"/>
    </location>
</feature>
<feature type="compositionally biased region" description="Low complexity" evidence="1">
    <location>
        <begin position="442"/>
        <end position="453"/>
    </location>
</feature>
<feature type="compositionally biased region" description="Polar residues" evidence="1">
    <location>
        <begin position="319"/>
        <end position="330"/>
    </location>
</feature>
<reference evidence="3 4" key="1">
    <citation type="submission" date="2024-09" db="EMBL/GenBank/DDBJ databases">
        <title>A chromosome-level genome assembly of Gray's grenadier anchovy, Coilia grayii.</title>
        <authorList>
            <person name="Fu Z."/>
        </authorList>
    </citation>
    <scope>NUCLEOTIDE SEQUENCE [LARGE SCALE GENOMIC DNA]</scope>
    <source>
        <strain evidence="3">G4</strain>
        <tissue evidence="3">Muscle</tissue>
    </source>
</reference>